<name>A0A813RJX3_9BILA</name>
<evidence type="ECO:0000313" key="1">
    <source>
        <dbReference type="EMBL" id="CAF0785198.1"/>
    </source>
</evidence>
<dbReference type="AlphaFoldDB" id="A0A813RJX3"/>
<keyword evidence="2" id="KW-1185">Reference proteome</keyword>
<organism evidence="1 2">
    <name type="scientific">Brachionus calyciflorus</name>
    <dbReference type="NCBI Taxonomy" id="104777"/>
    <lineage>
        <taxon>Eukaryota</taxon>
        <taxon>Metazoa</taxon>
        <taxon>Spiralia</taxon>
        <taxon>Gnathifera</taxon>
        <taxon>Rotifera</taxon>
        <taxon>Eurotatoria</taxon>
        <taxon>Monogononta</taxon>
        <taxon>Pseudotrocha</taxon>
        <taxon>Ploima</taxon>
        <taxon>Brachionidae</taxon>
        <taxon>Brachionus</taxon>
    </lineage>
</organism>
<accession>A0A813RJX3</accession>
<comment type="caution">
    <text evidence="1">The sequence shown here is derived from an EMBL/GenBank/DDBJ whole genome shotgun (WGS) entry which is preliminary data.</text>
</comment>
<dbReference type="InterPro" id="IPR032675">
    <property type="entry name" value="LRR_dom_sf"/>
</dbReference>
<evidence type="ECO:0000313" key="2">
    <source>
        <dbReference type="Proteomes" id="UP000663879"/>
    </source>
</evidence>
<dbReference type="SUPFAM" id="SSF52058">
    <property type="entry name" value="L domain-like"/>
    <property type="match status" value="1"/>
</dbReference>
<protein>
    <submittedName>
        <fullName evidence="1">Uncharacterized protein</fullName>
    </submittedName>
</protein>
<dbReference type="Gene3D" id="3.80.10.10">
    <property type="entry name" value="Ribonuclease Inhibitor"/>
    <property type="match status" value="1"/>
</dbReference>
<sequence length="524" mass="61701">MRSIKERVIKYYDDLKNKIDIKTEEKLINDNISNEEKEKLNRLRNQMINKIDEILHLNLKFLTSKEFDLETRPEEYFQPKFCYLTDYSNFTSVQLIIINQYTLRDWLHLFGLLLNGLVDLRDQIIDDLIFSKRDQEIVDLSIPENNILKNVYFEFSKIKGVENFQILNSLINIDHIENLVIKISKRLPKEFFAKFKSLKSLRINLLFHLESECFLGCNIEDLEIYSHGRDFILNINSLNNLTKLKKLEISNIKIQNFGSKCLSNLNQLNTIIFRECKIDNLSSFCLQDLASLKHLYFKGCLIQKIGKYGFNSESLRYLNLKESTLPHCFEPVWLNSLVNLEYLNLGLLNQNKRESVTNSIGLKLDFEELKLPKLKFLAIDSNVLPVFHNLNLQFLQVNYLESFESINSMNHANLKGLCLKIPKSLFVKIKKDYLENLENLVHLEFRLIENEYILDVNENITEEFFKSLLKPIDKIVLYKQLTNSCLTTIYKDLKEMVKNEIDFSETTETFVVDGLSDYTLNREL</sequence>
<proteinExistence type="predicted"/>
<gene>
    <name evidence="1" type="ORF">OXX778_LOCUS5676</name>
</gene>
<reference evidence="1" key="1">
    <citation type="submission" date="2021-02" db="EMBL/GenBank/DDBJ databases">
        <authorList>
            <person name="Nowell W R."/>
        </authorList>
    </citation>
    <scope>NUCLEOTIDE SEQUENCE</scope>
    <source>
        <strain evidence="1">Ploen Becks lab</strain>
    </source>
</reference>
<dbReference type="EMBL" id="CAJNOC010000633">
    <property type="protein sequence ID" value="CAF0785198.1"/>
    <property type="molecule type" value="Genomic_DNA"/>
</dbReference>
<dbReference type="Proteomes" id="UP000663879">
    <property type="component" value="Unassembled WGS sequence"/>
</dbReference>